<protein>
    <submittedName>
        <fullName evidence="1">Uncharacterized protein</fullName>
    </submittedName>
</protein>
<dbReference type="EMBL" id="JASKHM010000019">
    <property type="protein sequence ID" value="MEQ4486167.1"/>
    <property type="molecule type" value="Genomic_DNA"/>
</dbReference>
<name>A0ABV1L291_9BACL</name>
<dbReference type="RefSeq" id="WP_232189187.1">
    <property type="nucleotide sequence ID" value="NZ_JAIOAP010000018.1"/>
</dbReference>
<evidence type="ECO:0000313" key="1">
    <source>
        <dbReference type="EMBL" id="MEQ4486167.1"/>
    </source>
</evidence>
<sequence>MGLILEEKTRRNIEDGKRAIFTLSAYTDDFHPNNDEGCYTCTIQIFDPNNNIVDEFYRHFLVNDFNDKYYKHFILKFSRDIDYREQFNIKNDIVEKRNKNEIDEELVNIIAKLNLLGLRTEYSCQGTKTPWMDRPHKSDGHSITAYITFVDKLPNGFIQLANKFECIVVDCMTIRSKRRDYNILFPGCMTEIIDKWETTR</sequence>
<gene>
    <name evidence="1" type="ORF">QJS35_27680</name>
</gene>
<organism evidence="1 2">
    <name type="scientific">Cohnella silvisoli</name>
    <dbReference type="NCBI Taxonomy" id="2873699"/>
    <lineage>
        <taxon>Bacteria</taxon>
        <taxon>Bacillati</taxon>
        <taxon>Bacillota</taxon>
        <taxon>Bacilli</taxon>
        <taxon>Bacillales</taxon>
        <taxon>Paenibacillaceae</taxon>
        <taxon>Cohnella</taxon>
    </lineage>
</organism>
<accession>A0ABV1L291</accession>
<comment type="caution">
    <text evidence="1">The sequence shown here is derived from an EMBL/GenBank/DDBJ whole genome shotgun (WGS) entry which is preliminary data.</text>
</comment>
<reference evidence="1 2" key="1">
    <citation type="journal article" date="2023" name="Genome Announc.">
        <title>Pan-Genome Analyses of the Genus Cohnella and Proposal of the Novel Species Cohnella silvisoli sp. nov., Isolated from Forest Soil.</title>
        <authorList>
            <person name="Wang C."/>
            <person name="Mao L."/>
            <person name="Bao G."/>
            <person name="Zhu H."/>
        </authorList>
    </citation>
    <scope>NUCLEOTIDE SEQUENCE [LARGE SCALE GENOMIC DNA]</scope>
    <source>
        <strain evidence="1 2">NL03-T5-1</strain>
    </source>
</reference>
<proteinExistence type="predicted"/>
<keyword evidence="2" id="KW-1185">Reference proteome</keyword>
<dbReference type="Proteomes" id="UP001493487">
    <property type="component" value="Unassembled WGS sequence"/>
</dbReference>
<evidence type="ECO:0000313" key="2">
    <source>
        <dbReference type="Proteomes" id="UP001493487"/>
    </source>
</evidence>